<keyword evidence="7" id="KW-1185">Reference proteome</keyword>
<evidence type="ECO:0000256" key="1">
    <source>
        <dbReference type="ARBA" id="ARBA00001974"/>
    </source>
</evidence>
<gene>
    <name evidence="6" type="ORF">H4W34_006417</name>
</gene>
<dbReference type="NCBIfam" id="NF006130">
    <property type="entry name" value="PRK08274.1"/>
    <property type="match status" value="1"/>
</dbReference>
<dbReference type="InterPro" id="IPR027477">
    <property type="entry name" value="Succ_DH/fumarate_Rdtase_cat_sf"/>
</dbReference>
<reference evidence="6 7" key="1">
    <citation type="submission" date="2020-10" db="EMBL/GenBank/DDBJ databases">
        <title>Sequencing the genomes of 1000 actinobacteria strains.</title>
        <authorList>
            <person name="Klenk H.-P."/>
        </authorList>
    </citation>
    <scope>NUCLEOTIDE SEQUENCE [LARGE SCALE GENOMIC DNA]</scope>
    <source>
        <strain evidence="6 7">DSM 46744</strain>
    </source>
</reference>
<dbReference type="InterPro" id="IPR003953">
    <property type="entry name" value="FAD-dep_OxRdtase_2_FAD-bd"/>
</dbReference>
<evidence type="ECO:0000256" key="4">
    <source>
        <dbReference type="ARBA" id="ARBA00023002"/>
    </source>
</evidence>
<keyword evidence="4" id="KW-0560">Oxidoreductase</keyword>
<comment type="cofactor">
    <cofactor evidence="1">
        <name>FAD</name>
        <dbReference type="ChEBI" id="CHEBI:57692"/>
    </cofactor>
</comment>
<dbReference type="SUPFAM" id="SSF56425">
    <property type="entry name" value="Succinate dehydrogenase/fumarate reductase flavoprotein, catalytic domain"/>
    <property type="match status" value="1"/>
</dbReference>
<sequence length="482" mass="50494">MPGHEMPGHERPGYDVVVVGAGVAGLTAAVAAAEAGARVVVAERAPSGDAGGNTRHTEAFLRMKSIDEVSDDFEERLLGDFQGHPDPALMVESLRDPASWTAPLRSMSVADPQVVATLAERAGPTLRWIAGHGVRFERLATAFLTTSTTRLMPVGGGLALVEALTAAAGRLGVAFHHETTVRELLREDGRVVGVRTPHGELRGRVVLACGGFEGNAELTARYFGRGGRLTRPVARGGHYNKGEGLVMALDAGAATAGDFAYFHAEPVDPRSGVAEAAIFSFPYGILVNGDGRRFTDEAPGPVDAWYERVARKIHAQPDGIGYAIFDAGGADVPNLSAAVRTDQPAVTANTLDELAARLEIPADALAETVAEFNAACTGGEFRPLETDGLATRGLVPPKSNWARPIERAPFHAYPIIASNVFTFGGLKTNDRAEVLDTDGVPIPGLYAAGELTGMYYTNYTGSTSVLRGAVFGRIAGTGAAGA</sequence>
<protein>
    <submittedName>
        <fullName evidence="6">Tricarballylate dehydrogenase</fullName>
    </submittedName>
</protein>
<evidence type="ECO:0000256" key="3">
    <source>
        <dbReference type="ARBA" id="ARBA00022827"/>
    </source>
</evidence>
<feature type="domain" description="FAD-dependent oxidoreductase 2 FAD-binding" evidence="5">
    <location>
        <begin position="110"/>
        <end position="462"/>
    </location>
</feature>
<dbReference type="Proteomes" id="UP000627838">
    <property type="component" value="Unassembled WGS sequence"/>
</dbReference>
<dbReference type="Pfam" id="PF12831">
    <property type="entry name" value="FAD_oxidored"/>
    <property type="match status" value="1"/>
</dbReference>
<dbReference type="EMBL" id="JADBDZ010000001">
    <property type="protein sequence ID" value="MBE1536584.1"/>
    <property type="molecule type" value="Genomic_DNA"/>
</dbReference>
<dbReference type="PANTHER" id="PTHR43400">
    <property type="entry name" value="FUMARATE REDUCTASE"/>
    <property type="match status" value="1"/>
</dbReference>
<evidence type="ECO:0000256" key="2">
    <source>
        <dbReference type="ARBA" id="ARBA00022630"/>
    </source>
</evidence>
<keyword evidence="3" id="KW-0274">FAD</keyword>
<dbReference type="PANTHER" id="PTHR43400:SF7">
    <property type="entry name" value="FAD-DEPENDENT OXIDOREDUCTASE 2 FAD BINDING DOMAIN-CONTAINING PROTEIN"/>
    <property type="match status" value="1"/>
</dbReference>
<evidence type="ECO:0000259" key="5">
    <source>
        <dbReference type="Pfam" id="PF00890"/>
    </source>
</evidence>
<dbReference type="RefSeq" id="WP_225961426.1">
    <property type="nucleotide sequence ID" value="NZ_JADBDZ010000001.1"/>
</dbReference>
<accession>A0ABR9K168</accession>
<dbReference type="Gene3D" id="3.90.700.10">
    <property type="entry name" value="Succinate dehydrogenase/fumarate reductase flavoprotein, catalytic domain"/>
    <property type="match status" value="1"/>
</dbReference>
<evidence type="ECO:0000313" key="6">
    <source>
        <dbReference type="EMBL" id="MBE1536584.1"/>
    </source>
</evidence>
<keyword evidence="2" id="KW-0285">Flavoprotein</keyword>
<proteinExistence type="predicted"/>
<dbReference type="SUPFAM" id="SSF51905">
    <property type="entry name" value="FAD/NAD(P)-binding domain"/>
    <property type="match status" value="1"/>
</dbReference>
<dbReference type="Gene3D" id="3.50.50.60">
    <property type="entry name" value="FAD/NAD(P)-binding domain"/>
    <property type="match status" value="1"/>
</dbReference>
<dbReference type="InterPro" id="IPR036188">
    <property type="entry name" value="FAD/NAD-bd_sf"/>
</dbReference>
<organism evidence="6 7">
    <name type="scientific">Actinomadura algeriensis</name>
    <dbReference type="NCBI Taxonomy" id="1679523"/>
    <lineage>
        <taxon>Bacteria</taxon>
        <taxon>Bacillati</taxon>
        <taxon>Actinomycetota</taxon>
        <taxon>Actinomycetes</taxon>
        <taxon>Streptosporangiales</taxon>
        <taxon>Thermomonosporaceae</taxon>
        <taxon>Actinomadura</taxon>
    </lineage>
</organism>
<evidence type="ECO:0000313" key="7">
    <source>
        <dbReference type="Proteomes" id="UP000627838"/>
    </source>
</evidence>
<comment type="caution">
    <text evidence="6">The sequence shown here is derived from an EMBL/GenBank/DDBJ whole genome shotgun (WGS) entry which is preliminary data.</text>
</comment>
<dbReference type="PRINTS" id="PR00368">
    <property type="entry name" value="FADPNR"/>
</dbReference>
<dbReference type="Pfam" id="PF00890">
    <property type="entry name" value="FAD_binding_2"/>
    <property type="match status" value="1"/>
</dbReference>
<name>A0ABR9K168_9ACTN</name>
<dbReference type="InterPro" id="IPR050315">
    <property type="entry name" value="FAD-oxidoreductase_2"/>
</dbReference>